<dbReference type="SUPFAM" id="SSF118116">
    <property type="entry name" value="DNA mismatch repair protein MutL"/>
    <property type="match status" value="1"/>
</dbReference>
<dbReference type="Gene3D" id="3.30.1540.20">
    <property type="entry name" value="MutL, C-terminal domain, dimerisation subdomain"/>
    <property type="match status" value="1"/>
</dbReference>
<dbReference type="FunFam" id="3.30.230.10:FF:000070">
    <property type="entry name" value="mismatch repair endonuclease PMS2"/>
    <property type="match status" value="1"/>
</dbReference>
<dbReference type="InterPro" id="IPR037198">
    <property type="entry name" value="MutL_C_sf"/>
</dbReference>
<dbReference type="SMART" id="SM00853">
    <property type="entry name" value="MutL_C"/>
    <property type="match status" value="1"/>
</dbReference>
<evidence type="ECO:0000313" key="6">
    <source>
        <dbReference type="Proteomes" id="UP000504633"/>
    </source>
</evidence>
<dbReference type="NCBIfam" id="TIGR00585">
    <property type="entry name" value="mutl"/>
    <property type="match status" value="1"/>
</dbReference>
<dbReference type="CTD" id="5395"/>
<keyword evidence="7" id="KW-0540">Nuclease</keyword>
<dbReference type="Gene3D" id="3.30.565.10">
    <property type="entry name" value="Histidine kinase-like ATPase, C-terminal domain"/>
    <property type="match status" value="1"/>
</dbReference>
<dbReference type="GO" id="GO:0016887">
    <property type="term" value="F:ATP hydrolysis activity"/>
    <property type="evidence" value="ECO:0007669"/>
    <property type="project" value="InterPro"/>
</dbReference>
<dbReference type="RefSeq" id="XP_023168328.2">
    <property type="nucleotide sequence ID" value="XM_023312560.2"/>
</dbReference>
<sequence>MLDDGTDTDIPQPTSAASGQIKAIAKDTVHKICSGQVVLSLAVAIKELVENSIDAGATLIEIKLKEQGLQGVEVSDNGSGVEEANLEGMTAKYHTSKIREFVDLLGVETFGFRGEALSSLCALSDMTIQTRHKSTDVALKIELDHEGRIKKRSPCARGVGTTVSLSNLFGTLPVRRRDFTRNIKKEFNKMCQILQAYCLVTRNVRIICTNQSAKGAKSVILQTHGAADVLANISAVFGARQVSDLVPLKSPLEAGQLSEAGLRAALQTASDAAETTCAEFNAEDVERLNEAGFELEGYVSSCRHGAGRSTRDRQFFFVNARPCEPKNIAKVMNDVYHRYNVQQQPFIYLNIVTSRAEVDVNLTPDKRQLLLNNERILLLALKKSLLDTFGTLPSTFQMQNVSIASMLEPKVKVEQSEAPTPDETEELDVPISSSQRFMDVLSQWRRTGDTKGIAPPVTVKRRCDETAEINARSMKLRKIQDFLTQEAPKAISYKSESEEEEEKPQKTIDSSFVSLKQLKQESLAYEELLRPANGPRIDCKPLTPLKSRLSIAELKPAPSTPVKRESNEQLLESPANETSNSEAQSEVVITSPLARNESSNSEPVIPSSQSTLEFSQLPASQSNTEYSDDEIEMPTRIEFDGNSDSDGSPPNKASGELRTSLEQIRASLQAQEQQHVERKRSAKLQRLRFKSEINPSQNTNAEAELQKEITKADFKLMQIIGQFNLGFIIVKLEDDLFIVDQHAADEKYNFEMLQRNTQLEHQRLTVPQTLELTAVNEMILQDHLAVFEKNGFKFEINAEAPPTRKIRLLGKPFSKNWEFGKQDIDELIYMLQDAPEGTICRPSRIRAMFASRACRKSVMVGKALNRTTTMRRLITQMGEIEQPWNCPHGRPTMRHLINITMLMDEDEAE</sequence>
<dbReference type="GO" id="GO:0140664">
    <property type="term" value="F:ATP-dependent DNA damage sensor activity"/>
    <property type="evidence" value="ECO:0007669"/>
    <property type="project" value="InterPro"/>
</dbReference>
<keyword evidence="6" id="KW-1185">Reference proteome</keyword>
<dbReference type="GO" id="GO:0006298">
    <property type="term" value="P:mismatch repair"/>
    <property type="evidence" value="ECO:0007669"/>
    <property type="project" value="InterPro"/>
</dbReference>
<dbReference type="InterPro" id="IPR014790">
    <property type="entry name" value="MutL_C"/>
</dbReference>
<evidence type="ECO:0000259" key="5">
    <source>
        <dbReference type="SMART" id="SM01340"/>
    </source>
</evidence>
<dbReference type="GO" id="GO:0032389">
    <property type="term" value="C:MutLalpha complex"/>
    <property type="evidence" value="ECO:0007669"/>
    <property type="project" value="TreeGrafter"/>
</dbReference>
<dbReference type="FunFam" id="3.30.565.10:FF:000014">
    <property type="entry name" value="Mismatch repair endonuclease pms1, putative"/>
    <property type="match status" value="1"/>
</dbReference>
<organism evidence="6 7">
    <name type="scientific">Drosophila hydei</name>
    <name type="common">Fruit fly</name>
    <dbReference type="NCBI Taxonomy" id="7224"/>
    <lineage>
        <taxon>Eukaryota</taxon>
        <taxon>Metazoa</taxon>
        <taxon>Ecdysozoa</taxon>
        <taxon>Arthropoda</taxon>
        <taxon>Hexapoda</taxon>
        <taxon>Insecta</taxon>
        <taxon>Pterygota</taxon>
        <taxon>Neoptera</taxon>
        <taxon>Endopterygota</taxon>
        <taxon>Diptera</taxon>
        <taxon>Brachycera</taxon>
        <taxon>Muscomorpha</taxon>
        <taxon>Ephydroidea</taxon>
        <taxon>Drosophilidae</taxon>
        <taxon>Drosophila</taxon>
    </lineage>
</organism>
<evidence type="ECO:0000256" key="2">
    <source>
        <dbReference type="ARBA" id="ARBA00022763"/>
    </source>
</evidence>
<dbReference type="PROSITE" id="PS00058">
    <property type="entry name" value="DNA_MISMATCH_REPAIR_1"/>
    <property type="match status" value="1"/>
</dbReference>
<keyword evidence="7" id="KW-0255">Endonuclease</keyword>
<dbReference type="Pfam" id="PF13589">
    <property type="entry name" value="HATPase_c_3"/>
    <property type="match status" value="1"/>
</dbReference>
<evidence type="ECO:0000256" key="1">
    <source>
        <dbReference type="ARBA" id="ARBA00006082"/>
    </source>
</evidence>
<dbReference type="InterPro" id="IPR020568">
    <property type="entry name" value="Ribosomal_Su5_D2-typ_SF"/>
</dbReference>
<dbReference type="InterPro" id="IPR014762">
    <property type="entry name" value="DNA_mismatch_repair_CS"/>
</dbReference>
<keyword evidence="7" id="KW-0378">Hydrolase</keyword>
<dbReference type="OrthoDB" id="10254304at2759"/>
<dbReference type="GO" id="GO:0005524">
    <property type="term" value="F:ATP binding"/>
    <property type="evidence" value="ECO:0007669"/>
    <property type="project" value="InterPro"/>
</dbReference>
<dbReference type="Proteomes" id="UP000504633">
    <property type="component" value="Unplaced"/>
</dbReference>
<dbReference type="SUPFAM" id="SSF55874">
    <property type="entry name" value="ATPase domain of HSP90 chaperone/DNA topoisomerase II/histidine kinase"/>
    <property type="match status" value="1"/>
</dbReference>
<dbReference type="KEGG" id="dhe:111597720"/>
<dbReference type="Pfam" id="PF08676">
    <property type="entry name" value="MutL_C"/>
    <property type="match status" value="1"/>
</dbReference>
<dbReference type="Gene3D" id="3.30.1370.100">
    <property type="entry name" value="MutL, C-terminal domain, regulatory subdomain"/>
    <property type="match status" value="1"/>
</dbReference>
<dbReference type="GO" id="GO:0030983">
    <property type="term" value="F:mismatched DNA binding"/>
    <property type="evidence" value="ECO:0007669"/>
    <property type="project" value="InterPro"/>
</dbReference>
<keyword evidence="2" id="KW-0227">DNA damage</keyword>
<dbReference type="FunFam" id="3.30.1370.100:FF:000001">
    <property type="entry name" value="Mismatch repair endonuclease pms1, putative"/>
    <property type="match status" value="1"/>
</dbReference>
<evidence type="ECO:0000259" key="4">
    <source>
        <dbReference type="SMART" id="SM00853"/>
    </source>
</evidence>
<feature type="domain" description="MutL C-terminal dimerisation" evidence="4">
    <location>
        <begin position="719"/>
        <end position="864"/>
    </location>
</feature>
<feature type="compositionally biased region" description="Polar residues" evidence="3">
    <location>
        <begin position="596"/>
        <end position="625"/>
    </location>
</feature>
<dbReference type="InterPro" id="IPR002099">
    <property type="entry name" value="MutL/Mlh/PMS"/>
</dbReference>
<evidence type="ECO:0000256" key="3">
    <source>
        <dbReference type="SAM" id="MobiDB-lite"/>
    </source>
</evidence>
<dbReference type="OMA" id="MRPRRMP"/>
<feature type="domain" description="DNA mismatch repair protein S5" evidence="5">
    <location>
        <begin position="233"/>
        <end position="390"/>
    </location>
</feature>
<dbReference type="InterPro" id="IPR038973">
    <property type="entry name" value="MutL/Mlh/Pms-like"/>
</dbReference>
<dbReference type="InterPro" id="IPR014721">
    <property type="entry name" value="Ribsml_uS5_D2-typ_fold_subgr"/>
</dbReference>
<dbReference type="InterPro" id="IPR042121">
    <property type="entry name" value="MutL_C_regsub"/>
</dbReference>
<dbReference type="AlphaFoldDB" id="A0A6J1LWI3"/>
<proteinExistence type="inferred from homology"/>
<reference evidence="7" key="1">
    <citation type="submission" date="2025-08" db="UniProtKB">
        <authorList>
            <consortium name="RefSeq"/>
        </authorList>
    </citation>
    <scope>IDENTIFICATION</scope>
    <source>
        <strain evidence="7">15085-1641.00</strain>
        <tissue evidence="7">Whole body</tissue>
    </source>
</reference>
<name>A0A6J1LWI3_DROHY</name>
<dbReference type="Gene3D" id="3.30.230.10">
    <property type="match status" value="1"/>
</dbReference>
<comment type="similarity">
    <text evidence="1">Belongs to the DNA mismatch repair MutL/HexB family.</text>
</comment>
<dbReference type="SUPFAM" id="SSF54211">
    <property type="entry name" value="Ribosomal protein S5 domain 2-like"/>
    <property type="match status" value="1"/>
</dbReference>
<dbReference type="InterPro" id="IPR013507">
    <property type="entry name" value="DNA_mismatch_S5_2-like"/>
</dbReference>
<dbReference type="PANTHER" id="PTHR10073:SF52">
    <property type="entry name" value="MISMATCH REPAIR ENDONUCLEASE PMS2"/>
    <property type="match status" value="1"/>
</dbReference>
<gene>
    <name evidence="7" type="primary">LOC111597720</name>
</gene>
<dbReference type="CDD" id="cd03484">
    <property type="entry name" value="MutL_Trans_hPMS_2_like"/>
    <property type="match status" value="1"/>
</dbReference>
<feature type="compositionally biased region" description="Polar residues" evidence="3">
    <location>
        <begin position="575"/>
        <end position="588"/>
    </location>
</feature>
<dbReference type="PANTHER" id="PTHR10073">
    <property type="entry name" value="DNA MISMATCH REPAIR PROTEIN MLH, PMS, MUTL"/>
    <property type="match status" value="1"/>
</dbReference>
<dbReference type="CDD" id="cd16926">
    <property type="entry name" value="HATPase_MutL-MLH-PMS-like"/>
    <property type="match status" value="1"/>
</dbReference>
<accession>A0A6J1LWI3</accession>
<dbReference type="GO" id="GO:0004519">
    <property type="term" value="F:endonuclease activity"/>
    <property type="evidence" value="ECO:0007669"/>
    <property type="project" value="UniProtKB-KW"/>
</dbReference>
<dbReference type="GeneID" id="111597720"/>
<dbReference type="InterPro" id="IPR036890">
    <property type="entry name" value="HATPase_C_sf"/>
</dbReference>
<evidence type="ECO:0000313" key="7">
    <source>
        <dbReference type="RefSeq" id="XP_023168328.2"/>
    </source>
</evidence>
<dbReference type="InterPro" id="IPR042120">
    <property type="entry name" value="MutL_C_dimsub"/>
</dbReference>
<dbReference type="Pfam" id="PF01119">
    <property type="entry name" value="DNA_mis_repair"/>
    <property type="match status" value="1"/>
</dbReference>
<feature type="region of interest" description="Disordered" evidence="3">
    <location>
        <begin position="550"/>
        <end position="657"/>
    </location>
</feature>
<protein>
    <submittedName>
        <fullName evidence="7">Mismatch repair endonuclease PMS2</fullName>
    </submittedName>
</protein>
<dbReference type="SMART" id="SM01340">
    <property type="entry name" value="DNA_mis_repair"/>
    <property type="match status" value="1"/>
</dbReference>